<reference evidence="3 4" key="2">
    <citation type="journal article" date="2022" name="Mar. Drugs">
        <title>Bioassay-Guided Fractionation Leads to the Detection of Cholic Acid Generated by the Rare Thalassomonas sp.</title>
        <authorList>
            <person name="Pheiffer F."/>
            <person name="Schneider Y.K."/>
            <person name="Hansen E.H."/>
            <person name="Andersen J.H."/>
            <person name="Isaksson J."/>
            <person name="Busche T."/>
            <person name="R C."/>
            <person name="Kalinowski J."/>
            <person name="Zyl L.V."/>
            <person name="Trindade M."/>
        </authorList>
    </citation>
    <scope>NUCLEOTIDE SEQUENCE [LARGE SCALE GENOMIC DNA]</scope>
    <source>
        <strain evidence="3 4">A5K-106</strain>
    </source>
</reference>
<evidence type="ECO:0000259" key="2">
    <source>
        <dbReference type="PROSITE" id="PS51724"/>
    </source>
</evidence>
<dbReference type="Gene3D" id="3.30.70.1070">
    <property type="entry name" value="Sporulation related repeat"/>
    <property type="match status" value="1"/>
</dbReference>
<evidence type="ECO:0000313" key="4">
    <source>
        <dbReference type="Proteomes" id="UP000032568"/>
    </source>
</evidence>
<gene>
    <name evidence="3" type="ORF">SG35_003305</name>
</gene>
<dbReference type="Pfam" id="PF05036">
    <property type="entry name" value="SPOR"/>
    <property type="match status" value="1"/>
</dbReference>
<sequence length="453" mass="49124">MSALAHQTTENQPGVTSISVNARVDYILRFSKQAVLVVDEDSNTYSRVGSLLLGALPDDHNAAFVSIAAKLNDIQIRSRIVEQLFGGALFDPEQALTGSIIKLASEKRETISIIIEHAHLLSLQLLHELCQLAEIAKKTKLDINVVMLGQHQAGKLVAANKMLFTNKLSILSAATGQLLSLDAGVFKEAQSFFALTFGKKAALGFTVLLIISALVITWLYQRDSLSFSDLPQQQSITIPDGADVFVQDLSAAKEASAGKEPSATAESATPAYATNADIYQALLAPEAAIQIGKEDKIPEQARPSDVFNAVILADKPVKAEQTEVKVNSEVAAPVKAADNAVPVSQSDKVSVTSGVNPDYFLQTKQGFVIQLAGFSYPSVFKEFIADHEQLEYFGYYRQLNGQKLLVITSRVYDSRDEALQARESLPESVKQRGPWIKSVAAVNNEINAFQSSQ</sequence>
<feature type="transmembrane region" description="Helical" evidence="1">
    <location>
        <begin position="201"/>
        <end position="220"/>
    </location>
</feature>
<dbReference type="KEGG" id="tact:SG35_003305"/>
<evidence type="ECO:0000313" key="3">
    <source>
        <dbReference type="EMBL" id="WDD99713.1"/>
    </source>
</evidence>
<feature type="domain" description="SPOR" evidence="2">
    <location>
        <begin position="361"/>
        <end position="438"/>
    </location>
</feature>
<protein>
    <submittedName>
        <fullName evidence="3">SPOR domain-containing protein</fullName>
    </submittedName>
</protein>
<dbReference type="PROSITE" id="PS51724">
    <property type="entry name" value="SPOR"/>
    <property type="match status" value="1"/>
</dbReference>
<proteinExistence type="predicted"/>
<organism evidence="3 4">
    <name type="scientific">Thalassomonas actiniarum</name>
    <dbReference type="NCBI Taxonomy" id="485447"/>
    <lineage>
        <taxon>Bacteria</taxon>
        <taxon>Pseudomonadati</taxon>
        <taxon>Pseudomonadota</taxon>
        <taxon>Gammaproteobacteria</taxon>
        <taxon>Alteromonadales</taxon>
        <taxon>Colwelliaceae</taxon>
        <taxon>Thalassomonas</taxon>
    </lineage>
</organism>
<dbReference type="Proteomes" id="UP000032568">
    <property type="component" value="Chromosome"/>
</dbReference>
<dbReference type="InterPro" id="IPR036680">
    <property type="entry name" value="SPOR-like_sf"/>
</dbReference>
<evidence type="ECO:0000256" key="1">
    <source>
        <dbReference type="SAM" id="Phobius"/>
    </source>
</evidence>
<accession>A0AAF0C499</accession>
<name>A0AAF0C499_9GAMM</name>
<reference evidence="3 4" key="1">
    <citation type="journal article" date="2015" name="Genome Announc.">
        <title>Draft Genome Sequences of Marine Isolates of Thalassomonas viridans and Thalassomonas actiniarum.</title>
        <authorList>
            <person name="Olonade I."/>
            <person name="van Zyl L.J."/>
            <person name="Trindade M."/>
        </authorList>
    </citation>
    <scope>NUCLEOTIDE SEQUENCE [LARGE SCALE GENOMIC DNA]</scope>
    <source>
        <strain evidence="3 4">A5K-106</strain>
    </source>
</reference>
<keyword evidence="1" id="KW-1133">Transmembrane helix</keyword>
<keyword evidence="1" id="KW-0472">Membrane</keyword>
<dbReference type="AlphaFoldDB" id="A0AAF0C499"/>
<keyword evidence="4" id="KW-1185">Reference proteome</keyword>
<dbReference type="EMBL" id="CP059735">
    <property type="protein sequence ID" value="WDD99713.1"/>
    <property type="molecule type" value="Genomic_DNA"/>
</dbReference>
<dbReference type="RefSeq" id="WP_044832911.1">
    <property type="nucleotide sequence ID" value="NZ_CP059735.1"/>
</dbReference>
<dbReference type="GO" id="GO:0042834">
    <property type="term" value="F:peptidoglycan binding"/>
    <property type="evidence" value="ECO:0007669"/>
    <property type="project" value="InterPro"/>
</dbReference>
<dbReference type="InterPro" id="IPR007730">
    <property type="entry name" value="SPOR-like_dom"/>
</dbReference>
<keyword evidence="1" id="KW-0812">Transmembrane</keyword>